<keyword evidence="3" id="KW-1185">Reference proteome</keyword>
<evidence type="ECO:0000313" key="3">
    <source>
        <dbReference type="Proteomes" id="UP000235589"/>
    </source>
</evidence>
<dbReference type="Proteomes" id="UP000235589">
    <property type="component" value="Chromosome"/>
</dbReference>
<dbReference type="RefSeq" id="WP_102366281.1">
    <property type="nucleotide sequence ID" value="NZ_CP020991.1"/>
</dbReference>
<dbReference type="SUPFAM" id="SSF109604">
    <property type="entry name" value="HD-domain/PDEase-like"/>
    <property type="match status" value="1"/>
</dbReference>
<keyword evidence="2" id="KW-0378">Hydrolase</keyword>
<organism evidence="2 3">
    <name type="scientific">Monoglobus pectinilyticus</name>
    <dbReference type="NCBI Taxonomy" id="1981510"/>
    <lineage>
        <taxon>Bacteria</taxon>
        <taxon>Bacillati</taxon>
        <taxon>Bacillota</taxon>
        <taxon>Clostridia</taxon>
        <taxon>Monoglobales</taxon>
        <taxon>Monoglobaceae</taxon>
        <taxon>Monoglobus</taxon>
    </lineage>
</organism>
<dbReference type="AlphaFoldDB" id="A0A2K9P4G6"/>
<dbReference type="OrthoDB" id="360187at2"/>
<name>A0A2K9P4G6_9FIRM</name>
<dbReference type="CDD" id="cd00077">
    <property type="entry name" value="HDc"/>
    <property type="match status" value="1"/>
</dbReference>
<dbReference type="Gene3D" id="1.10.3210.10">
    <property type="entry name" value="Hypothetical protein af1432"/>
    <property type="match status" value="1"/>
</dbReference>
<reference evidence="2 3" key="1">
    <citation type="submission" date="2017-04" db="EMBL/GenBank/DDBJ databases">
        <title>Monoglobus pectinilyticus 14 draft genome.</title>
        <authorList>
            <person name="Kim C."/>
            <person name="Rosendale D.I."/>
            <person name="Kelly W.J."/>
            <person name="Tannock G.W."/>
            <person name="Patchett M.L."/>
            <person name="Jordens J.Z."/>
        </authorList>
    </citation>
    <scope>NUCLEOTIDE SEQUENCE [LARGE SCALE GENOMIC DNA]</scope>
    <source>
        <strain evidence="2 3">14</strain>
    </source>
</reference>
<accession>A0A2K9P4G6</accession>
<proteinExistence type="predicted"/>
<feature type="domain" description="HD/PDEase" evidence="1">
    <location>
        <begin position="35"/>
        <end position="152"/>
    </location>
</feature>
<dbReference type="InterPro" id="IPR003607">
    <property type="entry name" value="HD/PDEase_dom"/>
</dbReference>
<dbReference type="SMART" id="SM00471">
    <property type="entry name" value="HDc"/>
    <property type="match status" value="1"/>
</dbReference>
<dbReference type="KEGG" id="mpec:B9O19_02000"/>
<dbReference type="InterPro" id="IPR006674">
    <property type="entry name" value="HD_domain"/>
</dbReference>
<protein>
    <submittedName>
        <fullName evidence="2">HD family hydrolase</fullName>
    </submittedName>
</protein>
<evidence type="ECO:0000313" key="2">
    <source>
        <dbReference type="EMBL" id="AUO20144.1"/>
    </source>
</evidence>
<evidence type="ECO:0000259" key="1">
    <source>
        <dbReference type="SMART" id="SM00471"/>
    </source>
</evidence>
<gene>
    <name evidence="2" type="ORF">B9O19_02000</name>
</gene>
<dbReference type="EMBL" id="CP020991">
    <property type="protein sequence ID" value="AUO20144.1"/>
    <property type="molecule type" value="Genomic_DNA"/>
</dbReference>
<dbReference type="GeneID" id="98063376"/>
<dbReference type="GO" id="GO:0016787">
    <property type="term" value="F:hydrolase activity"/>
    <property type="evidence" value="ECO:0007669"/>
    <property type="project" value="UniProtKB-KW"/>
</dbReference>
<sequence>MVNADNNLYNEFLEIVEDLIYTPEFRKLDECSHHYGVSRMQHCINVAYYSFVVCKKLKLDYVAAARAGLLHDLFYYDWQGSGLGVAKHAFLHSSIALENAEQLTELSPLERDIIKNHMWLCGKMWPRHRESYIVSVADKVCAVWEAGYGVKRKVACVMAE</sequence>
<dbReference type="Pfam" id="PF01966">
    <property type="entry name" value="HD"/>
    <property type="match status" value="1"/>
</dbReference>